<evidence type="ECO:0000256" key="1">
    <source>
        <dbReference type="SAM" id="MobiDB-lite"/>
    </source>
</evidence>
<accession>A0AA38FZI4</accession>
<feature type="non-terminal residue" evidence="2">
    <location>
        <position position="71"/>
    </location>
</feature>
<sequence length="71" mass="8344">RKKQKVIDEVNSEETKYLDAYIGDKYDDDEPEGGKDHLVYEIHDYEEDRGEYNKGDEEKEDEEEAKTQGKG</sequence>
<dbReference type="AlphaFoldDB" id="A0AA38FZI4"/>
<keyword evidence="3" id="KW-1185">Reference proteome</keyword>
<dbReference type="Proteomes" id="UP000824469">
    <property type="component" value="Unassembled WGS sequence"/>
</dbReference>
<dbReference type="EMBL" id="JAHRHJ020000006">
    <property type="protein sequence ID" value="KAH9311954.1"/>
    <property type="molecule type" value="Genomic_DNA"/>
</dbReference>
<name>A0AA38FZI4_TAXCH</name>
<gene>
    <name evidence="2" type="ORF">KI387_026989</name>
</gene>
<feature type="non-terminal residue" evidence="2">
    <location>
        <position position="1"/>
    </location>
</feature>
<evidence type="ECO:0000313" key="3">
    <source>
        <dbReference type="Proteomes" id="UP000824469"/>
    </source>
</evidence>
<organism evidence="2 3">
    <name type="scientific">Taxus chinensis</name>
    <name type="common">Chinese yew</name>
    <name type="synonym">Taxus wallichiana var. chinensis</name>
    <dbReference type="NCBI Taxonomy" id="29808"/>
    <lineage>
        <taxon>Eukaryota</taxon>
        <taxon>Viridiplantae</taxon>
        <taxon>Streptophyta</taxon>
        <taxon>Embryophyta</taxon>
        <taxon>Tracheophyta</taxon>
        <taxon>Spermatophyta</taxon>
        <taxon>Pinopsida</taxon>
        <taxon>Pinidae</taxon>
        <taxon>Conifers II</taxon>
        <taxon>Cupressales</taxon>
        <taxon>Taxaceae</taxon>
        <taxon>Taxus</taxon>
    </lineage>
</organism>
<comment type="caution">
    <text evidence="2">The sequence shown here is derived from an EMBL/GenBank/DDBJ whole genome shotgun (WGS) entry which is preliminary data.</text>
</comment>
<proteinExistence type="predicted"/>
<protein>
    <submittedName>
        <fullName evidence="2">Uncharacterized protein</fullName>
    </submittedName>
</protein>
<evidence type="ECO:0000313" key="2">
    <source>
        <dbReference type="EMBL" id="KAH9311954.1"/>
    </source>
</evidence>
<feature type="region of interest" description="Disordered" evidence="1">
    <location>
        <begin position="45"/>
        <end position="71"/>
    </location>
</feature>
<reference evidence="2 3" key="1">
    <citation type="journal article" date="2021" name="Nat. Plants">
        <title>The Taxus genome provides insights into paclitaxel biosynthesis.</title>
        <authorList>
            <person name="Xiong X."/>
            <person name="Gou J."/>
            <person name="Liao Q."/>
            <person name="Li Y."/>
            <person name="Zhou Q."/>
            <person name="Bi G."/>
            <person name="Li C."/>
            <person name="Du R."/>
            <person name="Wang X."/>
            <person name="Sun T."/>
            <person name="Guo L."/>
            <person name="Liang H."/>
            <person name="Lu P."/>
            <person name="Wu Y."/>
            <person name="Zhang Z."/>
            <person name="Ro D.K."/>
            <person name="Shang Y."/>
            <person name="Huang S."/>
            <person name="Yan J."/>
        </authorList>
    </citation>
    <scope>NUCLEOTIDE SEQUENCE [LARGE SCALE GENOMIC DNA]</scope>
    <source>
        <strain evidence="2">Ta-2019</strain>
    </source>
</reference>